<protein>
    <submittedName>
        <fullName evidence="2">Uncharacterized protein</fullName>
    </submittedName>
</protein>
<keyword evidence="1" id="KW-1133">Transmembrane helix</keyword>
<accession>A0A543AYT2</accession>
<feature type="transmembrane region" description="Helical" evidence="1">
    <location>
        <begin position="53"/>
        <end position="74"/>
    </location>
</feature>
<evidence type="ECO:0000256" key="1">
    <source>
        <dbReference type="SAM" id="Phobius"/>
    </source>
</evidence>
<keyword evidence="1" id="KW-0472">Membrane</keyword>
<comment type="caution">
    <text evidence="2">The sequence shown here is derived from an EMBL/GenBank/DDBJ whole genome shotgun (WGS) entry which is preliminary data.</text>
</comment>
<feature type="transmembrane region" description="Helical" evidence="1">
    <location>
        <begin position="156"/>
        <end position="175"/>
    </location>
</feature>
<name>A0A543AYT2_9ACTN</name>
<proteinExistence type="predicted"/>
<evidence type="ECO:0000313" key="3">
    <source>
        <dbReference type="Proteomes" id="UP000317043"/>
    </source>
</evidence>
<dbReference type="InterPro" id="IPR011047">
    <property type="entry name" value="Quinoprotein_ADH-like_sf"/>
</dbReference>
<dbReference type="RefSeq" id="WP_142041076.1">
    <property type="nucleotide sequence ID" value="NZ_JBHTGS010000001.1"/>
</dbReference>
<feature type="transmembrane region" description="Helical" evidence="1">
    <location>
        <begin position="81"/>
        <end position="102"/>
    </location>
</feature>
<dbReference type="OrthoDB" id="5172392at2"/>
<keyword evidence="1" id="KW-0812">Transmembrane</keyword>
<organism evidence="2 3">
    <name type="scientific">Stackebrandtia endophytica</name>
    <dbReference type="NCBI Taxonomy" id="1496996"/>
    <lineage>
        <taxon>Bacteria</taxon>
        <taxon>Bacillati</taxon>
        <taxon>Actinomycetota</taxon>
        <taxon>Actinomycetes</taxon>
        <taxon>Glycomycetales</taxon>
        <taxon>Glycomycetaceae</taxon>
        <taxon>Stackebrandtia</taxon>
    </lineage>
</organism>
<feature type="transmembrane region" description="Helical" evidence="1">
    <location>
        <begin position="20"/>
        <end position="41"/>
    </location>
</feature>
<gene>
    <name evidence="2" type="ORF">FB566_3303</name>
</gene>
<feature type="transmembrane region" description="Helical" evidence="1">
    <location>
        <begin position="114"/>
        <end position="135"/>
    </location>
</feature>
<dbReference type="InParanoid" id="A0A543AYT2"/>
<sequence>MANSQRRRRLQPSKPVVRAALLYAGATALVCWVILLGIAVYTEPASIDFSGTWLAVATIAAAIAVITVLSLLVTHPGWISGVAGGVVAVIAAAGAFLIYITMPEPSVTAFITHRHALAALAFGFGVVGGGLLVLAEMVTEGRVPTRRETPKWAPRVGVGMVVLVLVAAGFGVPAMHRWADSANTEASFAQGALPVSEQELLLEEPSEAMDGKVVAATPGGLLTVDKGGKGSAVAVTMRDAASGGERWHHRRWNREALQPPVLTADGTRIGLVGKRRDDTTLQHLTILDSYSGRVQVDIPFDGSPGQLELMTDEVLVYFAGAEQNSVSGRDLSGNRLWDYEVPIGCVATTTTAVGEVVGVALACRADDGSEEEARVVGLNAKSGRDVWEWVAPEEGRIYPGGMVAALEKLVVDVRRDESPNDSLFAARMYRHDLNAIRVEDGETDWREKDLDLGNTYAPACVGTLQVAGVPVEGDDLSRARVILGECHQIPGTAGATMDIAAYSIEDGDRVLRTQAKMGYSPTRDEDTTGWFMGLPDGRVLMTVDGSLDINEPDCRLFIAGPTKKNADAKRLPVPESIKDSGWCRQAALSLSPAGVTVGYTLDDQSRFFSLG</sequence>
<dbReference type="EMBL" id="VFOW01000001">
    <property type="protein sequence ID" value="TQL77739.1"/>
    <property type="molecule type" value="Genomic_DNA"/>
</dbReference>
<dbReference type="AlphaFoldDB" id="A0A543AYT2"/>
<dbReference type="SUPFAM" id="SSF50998">
    <property type="entry name" value="Quinoprotein alcohol dehydrogenase-like"/>
    <property type="match status" value="1"/>
</dbReference>
<dbReference type="Proteomes" id="UP000317043">
    <property type="component" value="Unassembled WGS sequence"/>
</dbReference>
<evidence type="ECO:0000313" key="2">
    <source>
        <dbReference type="EMBL" id="TQL77739.1"/>
    </source>
</evidence>
<keyword evidence="3" id="KW-1185">Reference proteome</keyword>
<reference evidence="2 3" key="1">
    <citation type="submission" date="2019-06" db="EMBL/GenBank/DDBJ databases">
        <title>Sequencing the genomes of 1000 actinobacteria strains.</title>
        <authorList>
            <person name="Klenk H.-P."/>
        </authorList>
    </citation>
    <scope>NUCLEOTIDE SEQUENCE [LARGE SCALE GENOMIC DNA]</scope>
    <source>
        <strain evidence="2 3">DSM 45928</strain>
    </source>
</reference>